<keyword evidence="2" id="KW-0012">Acyltransferase</keyword>
<evidence type="ECO:0000313" key="6">
    <source>
        <dbReference type="Proteomes" id="UP000095552"/>
    </source>
</evidence>
<dbReference type="InterPro" id="IPR016039">
    <property type="entry name" value="Thiolase-like"/>
</dbReference>
<dbReference type="GO" id="GO:0004315">
    <property type="term" value="F:3-oxoacyl-[acyl-carrier-protein] synthase activity"/>
    <property type="evidence" value="ECO:0007669"/>
    <property type="project" value="InterPro"/>
</dbReference>
<dbReference type="OrthoDB" id="5171393at2"/>
<dbReference type="RefSeq" id="WP_069834860.1">
    <property type="nucleotide sequence ID" value="NZ_MDGQ01000004.1"/>
</dbReference>
<dbReference type="AlphaFoldDB" id="A0A1E5T3M7"/>
<accession>A0A1E5T3M7</accession>
<name>A0A1E5T3M7_9BACT</name>
<gene>
    <name evidence="5" type="ORF">BFP71_07460</name>
</gene>
<dbReference type="STRING" id="1563681.BFP71_07460"/>
<dbReference type="InterPro" id="IPR013747">
    <property type="entry name" value="ACP_syn_III_C"/>
</dbReference>
<dbReference type="Proteomes" id="UP000095552">
    <property type="component" value="Unassembled WGS sequence"/>
</dbReference>
<dbReference type="Pfam" id="PF08541">
    <property type="entry name" value="ACP_syn_III_C"/>
    <property type="match status" value="1"/>
</dbReference>
<evidence type="ECO:0000259" key="4">
    <source>
        <dbReference type="Pfam" id="PF08545"/>
    </source>
</evidence>
<dbReference type="GO" id="GO:0006633">
    <property type="term" value="P:fatty acid biosynthetic process"/>
    <property type="evidence" value="ECO:0007669"/>
    <property type="project" value="InterPro"/>
</dbReference>
<feature type="domain" description="Beta-ketoacyl-[acyl-carrier-protein] synthase III C-terminal" evidence="3">
    <location>
        <begin position="256"/>
        <end position="355"/>
    </location>
</feature>
<dbReference type="SUPFAM" id="SSF53901">
    <property type="entry name" value="Thiolase-like"/>
    <property type="match status" value="1"/>
</dbReference>
<keyword evidence="1" id="KW-0808">Transferase</keyword>
<dbReference type="EMBL" id="MDGQ01000004">
    <property type="protein sequence ID" value="OEK05941.1"/>
    <property type="molecule type" value="Genomic_DNA"/>
</dbReference>
<dbReference type="PANTHER" id="PTHR34069">
    <property type="entry name" value="3-OXOACYL-[ACYL-CARRIER-PROTEIN] SYNTHASE 3"/>
    <property type="match status" value="1"/>
</dbReference>
<dbReference type="Gene3D" id="3.40.47.10">
    <property type="match status" value="1"/>
</dbReference>
<evidence type="ECO:0000259" key="3">
    <source>
        <dbReference type="Pfam" id="PF08541"/>
    </source>
</evidence>
<evidence type="ECO:0000256" key="1">
    <source>
        <dbReference type="ARBA" id="ARBA00022679"/>
    </source>
</evidence>
<feature type="domain" description="Beta-ketoacyl-[acyl-carrier-protein] synthase III N-terminal" evidence="4">
    <location>
        <begin position="130"/>
        <end position="202"/>
    </location>
</feature>
<dbReference type="PANTHER" id="PTHR34069:SF2">
    <property type="entry name" value="BETA-KETOACYL-[ACYL-CARRIER-PROTEIN] SYNTHASE III"/>
    <property type="match status" value="1"/>
</dbReference>
<dbReference type="InterPro" id="IPR013751">
    <property type="entry name" value="ACP_syn_III_N"/>
</dbReference>
<dbReference type="CDD" id="cd00830">
    <property type="entry name" value="KAS_III"/>
    <property type="match status" value="1"/>
</dbReference>
<dbReference type="Pfam" id="PF08545">
    <property type="entry name" value="ACP_syn_III"/>
    <property type="match status" value="1"/>
</dbReference>
<proteinExistence type="predicted"/>
<protein>
    <submittedName>
        <fullName evidence="5">3-oxoacyl-ACP synthase</fullName>
    </submittedName>
</protein>
<dbReference type="GO" id="GO:0044550">
    <property type="term" value="P:secondary metabolite biosynthetic process"/>
    <property type="evidence" value="ECO:0007669"/>
    <property type="project" value="TreeGrafter"/>
</dbReference>
<reference evidence="5 6" key="1">
    <citation type="submission" date="2016-08" db="EMBL/GenBank/DDBJ databases">
        <title>Draft genome of Fabibacter sp. strain SK-8.</title>
        <authorList>
            <person name="Wong S.-K."/>
            <person name="Hamasaki K."/>
            <person name="Yoshizawa S."/>
        </authorList>
    </citation>
    <scope>NUCLEOTIDE SEQUENCE [LARGE SCALE GENOMIC DNA]</scope>
    <source>
        <strain evidence="5 6">SK-8</strain>
    </source>
</reference>
<evidence type="ECO:0000313" key="5">
    <source>
        <dbReference type="EMBL" id="OEK05941.1"/>
    </source>
</evidence>
<sequence length="357" mass="38997">MSSVVINGVGSCIPERVVPNSEFLNAEFYQENGEPFPDENEVIIRKFEKITGIKERRYALPGQKASDLGAIAAKHALENSSIDGNDLDYIIFAHNFGDMRKDNNRIDMMPSLAARVKGQLEISNPSTSCYDIIFGCPGWVQGAIQATQMIRCGDAKHVMVIGGETLSQTVDPHDRDSMIFADGAGATIFSASESEKGGYISQCSRTDASEELCYLAMGPSYNASLNDHGGSYIKMKGRKIYEYALTNVADAIKCAIEKANLDLKDISKILIHQANEKMDEAILHKLFKLYGVMGDSKQLMPMTIQRLGNSSVATIPTMLDLILRGELDDHALASGDHVIFASVGAGMHINAMVYQMP</sequence>
<keyword evidence="6" id="KW-1185">Reference proteome</keyword>
<organism evidence="5 6">
    <name type="scientific">Roseivirga misakiensis</name>
    <dbReference type="NCBI Taxonomy" id="1563681"/>
    <lineage>
        <taxon>Bacteria</taxon>
        <taxon>Pseudomonadati</taxon>
        <taxon>Bacteroidota</taxon>
        <taxon>Cytophagia</taxon>
        <taxon>Cytophagales</taxon>
        <taxon>Roseivirgaceae</taxon>
        <taxon>Roseivirga</taxon>
    </lineage>
</organism>
<comment type="caution">
    <text evidence="5">The sequence shown here is derived from an EMBL/GenBank/DDBJ whole genome shotgun (WGS) entry which is preliminary data.</text>
</comment>
<evidence type="ECO:0000256" key="2">
    <source>
        <dbReference type="ARBA" id="ARBA00023315"/>
    </source>
</evidence>